<sequence length="219" mass="24362">MTATTDQYLMQFYQQQPLMQDGTMVPSKEGFSDAPNTQLNTPKGNNNNVSKPIRRRSRASKRTPITLLNANTTNFRALVQQFTGCPNTTMSSLSIHKGPITLNFKNGSSRQKNQPNTTSRVMQQIYTISDVNQVHQVAASAAAAAVQFPLLDQQVQPQQELFQEQHGGGYSFDYMKSNSFHPILGNSRPSMEVFDGLVVGNDFSFHDLTSVNAFSNDTY</sequence>
<organism evidence="3 4">
    <name type="scientific">Lupinus angustifolius</name>
    <name type="common">Narrow-leaved blue lupine</name>
    <dbReference type="NCBI Taxonomy" id="3871"/>
    <lineage>
        <taxon>Eukaryota</taxon>
        <taxon>Viridiplantae</taxon>
        <taxon>Streptophyta</taxon>
        <taxon>Embryophyta</taxon>
        <taxon>Tracheophyta</taxon>
        <taxon>Spermatophyta</taxon>
        <taxon>Magnoliopsida</taxon>
        <taxon>eudicotyledons</taxon>
        <taxon>Gunneridae</taxon>
        <taxon>Pentapetalae</taxon>
        <taxon>rosids</taxon>
        <taxon>fabids</taxon>
        <taxon>Fabales</taxon>
        <taxon>Fabaceae</taxon>
        <taxon>Papilionoideae</taxon>
        <taxon>50 kb inversion clade</taxon>
        <taxon>genistoids sensu lato</taxon>
        <taxon>core genistoids</taxon>
        <taxon>Genisteae</taxon>
        <taxon>Lupinus</taxon>
    </lineage>
</organism>
<dbReference type="InterPro" id="IPR039609">
    <property type="entry name" value="VQ_15/22"/>
</dbReference>
<dbReference type="AlphaFoldDB" id="A0A4P1QPH4"/>
<accession>A0A4P1QPH4</accession>
<name>A0A4P1QPH4_LUPAN</name>
<feature type="compositionally biased region" description="Basic residues" evidence="1">
    <location>
        <begin position="52"/>
        <end position="61"/>
    </location>
</feature>
<dbReference type="PANTHER" id="PTHR33179:SF39">
    <property type="entry name" value="VQ MOTIF PROTEIN"/>
    <property type="match status" value="1"/>
</dbReference>
<evidence type="ECO:0000256" key="1">
    <source>
        <dbReference type="SAM" id="MobiDB-lite"/>
    </source>
</evidence>
<dbReference type="InterPro" id="IPR008889">
    <property type="entry name" value="VQ"/>
</dbReference>
<protein>
    <recommendedName>
        <fullName evidence="2">VQ domain-containing protein</fullName>
    </recommendedName>
</protein>
<dbReference type="Proteomes" id="UP000188354">
    <property type="component" value="Chromosome LG19"/>
</dbReference>
<evidence type="ECO:0000259" key="2">
    <source>
        <dbReference type="Pfam" id="PF05678"/>
    </source>
</evidence>
<proteinExistence type="predicted"/>
<dbReference type="PANTHER" id="PTHR33179">
    <property type="entry name" value="VQ MOTIF-CONTAINING PROTEIN"/>
    <property type="match status" value="1"/>
</dbReference>
<dbReference type="EMBL" id="CM007379">
    <property type="protein sequence ID" value="OIV91647.1"/>
    <property type="molecule type" value="Genomic_DNA"/>
</dbReference>
<dbReference type="STRING" id="3871.A0A4P1QPH4"/>
<keyword evidence="4" id="KW-1185">Reference proteome</keyword>
<dbReference type="Pfam" id="PF05678">
    <property type="entry name" value="VQ"/>
    <property type="match status" value="1"/>
</dbReference>
<feature type="domain" description="VQ" evidence="2">
    <location>
        <begin position="66"/>
        <end position="86"/>
    </location>
</feature>
<dbReference type="Gramene" id="OIV91647">
    <property type="protein sequence ID" value="OIV91647"/>
    <property type="gene ID" value="TanjilG_26500"/>
</dbReference>
<evidence type="ECO:0000313" key="3">
    <source>
        <dbReference type="EMBL" id="OIV91647.1"/>
    </source>
</evidence>
<evidence type="ECO:0000313" key="4">
    <source>
        <dbReference type="Proteomes" id="UP000188354"/>
    </source>
</evidence>
<feature type="region of interest" description="Disordered" evidence="1">
    <location>
        <begin position="22"/>
        <end position="63"/>
    </location>
</feature>
<feature type="compositionally biased region" description="Polar residues" evidence="1">
    <location>
        <begin position="34"/>
        <end position="50"/>
    </location>
</feature>
<gene>
    <name evidence="3" type="ORF">TanjilG_26500</name>
</gene>
<reference evidence="3 4" key="1">
    <citation type="journal article" date="2017" name="Plant Biotechnol. J.">
        <title>A comprehensive draft genome sequence for lupin (Lupinus angustifolius), an emerging health food: insights into plant-microbe interactions and legume evolution.</title>
        <authorList>
            <person name="Hane J.K."/>
            <person name="Ming Y."/>
            <person name="Kamphuis L.G."/>
            <person name="Nelson M.N."/>
            <person name="Garg G."/>
            <person name="Atkins C.A."/>
            <person name="Bayer P.E."/>
            <person name="Bravo A."/>
            <person name="Bringans S."/>
            <person name="Cannon S."/>
            <person name="Edwards D."/>
            <person name="Foley R."/>
            <person name="Gao L.L."/>
            <person name="Harrison M.J."/>
            <person name="Huang W."/>
            <person name="Hurgobin B."/>
            <person name="Li S."/>
            <person name="Liu C.W."/>
            <person name="McGrath A."/>
            <person name="Morahan G."/>
            <person name="Murray J."/>
            <person name="Weller J."/>
            <person name="Jian J."/>
            <person name="Singh K.B."/>
        </authorList>
    </citation>
    <scope>NUCLEOTIDE SEQUENCE [LARGE SCALE GENOMIC DNA]</scope>
    <source>
        <strain evidence="4">cv. Tanjil</strain>
        <tissue evidence="3">Whole plant</tissue>
    </source>
</reference>